<keyword evidence="1" id="KW-0597">Phosphoprotein</keyword>
<feature type="modified residue" description="4-aspartylphosphate" evidence="1">
    <location>
        <position position="72"/>
    </location>
</feature>
<dbReference type="Gene3D" id="3.40.50.2300">
    <property type="match status" value="1"/>
</dbReference>
<proteinExistence type="predicted"/>
<dbReference type="RefSeq" id="WP_254165598.1">
    <property type="nucleotide sequence ID" value="NZ_JAHESF010000018.1"/>
</dbReference>
<gene>
    <name evidence="3" type="ORF">KK083_17995</name>
</gene>
<dbReference type="Proteomes" id="UP001319200">
    <property type="component" value="Unassembled WGS sequence"/>
</dbReference>
<sequence length="146" mass="17093">MEVTTLKTYPRAEILHKRLFIIDDDVEDQEIFMEAVSEVDKSIQCYTATSGEEALKQLEREMIMLPDLIFLDLNMPKLNGKQILREIKNLRQLRSIPVIMYSTSFAPRDLEEIDTLGAAHHLQKPSRFEDLCRSLKLILCQDWRKL</sequence>
<dbReference type="PANTHER" id="PTHR44520">
    <property type="entry name" value="RESPONSE REGULATOR RCP1-RELATED"/>
    <property type="match status" value="1"/>
</dbReference>
<dbReference type="InterPro" id="IPR001789">
    <property type="entry name" value="Sig_transdc_resp-reg_receiver"/>
</dbReference>
<dbReference type="InterPro" id="IPR011006">
    <property type="entry name" value="CheY-like_superfamily"/>
</dbReference>
<feature type="domain" description="Response regulatory" evidence="2">
    <location>
        <begin position="18"/>
        <end position="139"/>
    </location>
</feature>
<keyword evidence="4" id="KW-1185">Reference proteome</keyword>
<dbReference type="PROSITE" id="PS50110">
    <property type="entry name" value="RESPONSE_REGULATORY"/>
    <property type="match status" value="1"/>
</dbReference>
<dbReference type="EMBL" id="JAHESF010000018">
    <property type="protein sequence ID" value="MBT1698790.1"/>
    <property type="molecule type" value="Genomic_DNA"/>
</dbReference>
<dbReference type="InterPro" id="IPR052893">
    <property type="entry name" value="TCS_response_regulator"/>
</dbReference>
<dbReference type="SUPFAM" id="SSF52172">
    <property type="entry name" value="CheY-like"/>
    <property type="match status" value="1"/>
</dbReference>
<accession>A0AAP2DM12</accession>
<evidence type="ECO:0000313" key="3">
    <source>
        <dbReference type="EMBL" id="MBT1698790.1"/>
    </source>
</evidence>
<dbReference type="AlphaFoldDB" id="A0AAP2DM12"/>
<protein>
    <submittedName>
        <fullName evidence="3">Response regulator</fullName>
    </submittedName>
</protein>
<dbReference type="SMART" id="SM00448">
    <property type="entry name" value="REC"/>
    <property type="match status" value="1"/>
</dbReference>
<evidence type="ECO:0000256" key="1">
    <source>
        <dbReference type="PROSITE-ProRule" id="PRU00169"/>
    </source>
</evidence>
<dbReference type="Pfam" id="PF00072">
    <property type="entry name" value="Response_reg"/>
    <property type="match status" value="1"/>
</dbReference>
<name>A0AAP2DM12_9BACT</name>
<reference evidence="3 4" key="1">
    <citation type="submission" date="2021-05" db="EMBL/GenBank/DDBJ databases">
        <title>A Polyphasic approach of four new species of the genus Ohtaekwangia: Ohtaekwangia histidinii sp. nov., Ohtaekwangia cretensis sp. nov., Ohtaekwangia indiensis sp. nov., Ohtaekwangia reichenbachii sp. nov. from diverse environment.</title>
        <authorList>
            <person name="Octaviana S."/>
        </authorList>
    </citation>
    <scope>NUCLEOTIDE SEQUENCE [LARGE SCALE GENOMIC DNA]</scope>
    <source>
        <strain evidence="3 4">PWU4</strain>
    </source>
</reference>
<dbReference type="PANTHER" id="PTHR44520:SF2">
    <property type="entry name" value="RESPONSE REGULATOR RCP1"/>
    <property type="match status" value="1"/>
</dbReference>
<evidence type="ECO:0000259" key="2">
    <source>
        <dbReference type="PROSITE" id="PS50110"/>
    </source>
</evidence>
<comment type="caution">
    <text evidence="3">The sequence shown here is derived from an EMBL/GenBank/DDBJ whole genome shotgun (WGS) entry which is preliminary data.</text>
</comment>
<dbReference type="GO" id="GO:0000160">
    <property type="term" value="P:phosphorelay signal transduction system"/>
    <property type="evidence" value="ECO:0007669"/>
    <property type="project" value="InterPro"/>
</dbReference>
<organism evidence="3 4">
    <name type="scientific">Chryseosolibacter histidini</name>
    <dbReference type="NCBI Taxonomy" id="2782349"/>
    <lineage>
        <taxon>Bacteria</taxon>
        <taxon>Pseudomonadati</taxon>
        <taxon>Bacteroidota</taxon>
        <taxon>Cytophagia</taxon>
        <taxon>Cytophagales</taxon>
        <taxon>Chryseotaleaceae</taxon>
        <taxon>Chryseosolibacter</taxon>
    </lineage>
</organism>
<evidence type="ECO:0000313" key="4">
    <source>
        <dbReference type="Proteomes" id="UP001319200"/>
    </source>
</evidence>